<dbReference type="EMBL" id="KK914884">
    <property type="protein sequence ID" value="KDP26980.1"/>
    <property type="molecule type" value="Genomic_DNA"/>
</dbReference>
<feature type="region of interest" description="Disordered" evidence="1">
    <location>
        <begin position="23"/>
        <end position="85"/>
    </location>
</feature>
<keyword evidence="3" id="KW-1185">Reference proteome</keyword>
<sequence>MRPNPSPSEGEDLKMAQIAEVMKKKAGSDRSDKGAPLVIIDPPADNAGVVSEPANVELPPTSPSTELSKKRLRELSVPAPPPLPS</sequence>
<gene>
    <name evidence="2" type="ORF">JCGZ_22096</name>
</gene>
<proteinExistence type="predicted"/>
<feature type="compositionally biased region" description="Basic and acidic residues" evidence="1">
    <location>
        <begin position="23"/>
        <end position="33"/>
    </location>
</feature>
<organism evidence="2 3">
    <name type="scientific">Jatropha curcas</name>
    <name type="common">Barbados nut</name>
    <dbReference type="NCBI Taxonomy" id="180498"/>
    <lineage>
        <taxon>Eukaryota</taxon>
        <taxon>Viridiplantae</taxon>
        <taxon>Streptophyta</taxon>
        <taxon>Embryophyta</taxon>
        <taxon>Tracheophyta</taxon>
        <taxon>Spermatophyta</taxon>
        <taxon>Magnoliopsida</taxon>
        <taxon>eudicotyledons</taxon>
        <taxon>Gunneridae</taxon>
        <taxon>Pentapetalae</taxon>
        <taxon>rosids</taxon>
        <taxon>fabids</taxon>
        <taxon>Malpighiales</taxon>
        <taxon>Euphorbiaceae</taxon>
        <taxon>Crotonoideae</taxon>
        <taxon>Jatropheae</taxon>
        <taxon>Jatropha</taxon>
    </lineage>
</organism>
<name>A0A067K3Y8_JATCU</name>
<protein>
    <submittedName>
        <fullName evidence="2">Uncharacterized protein</fullName>
    </submittedName>
</protein>
<dbReference type="Proteomes" id="UP000027138">
    <property type="component" value="Unassembled WGS sequence"/>
</dbReference>
<accession>A0A067K3Y8</accession>
<evidence type="ECO:0000313" key="3">
    <source>
        <dbReference type="Proteomes" id="UP000027138"/>
    </source>
</evidence>
<evidence type="ECO:0000256" key="1">
    <source>
        <dbReference type="SAM" id="MobiDB-lite"/>
    </source>
</evidence>
<evidence type="ECO:0000313" key="2">
    <source>
        <dbReference type="EMBL" id="KDP26980.1"/>
    </source>
</evidence>
<dbReference type="AlphaFoldDB" id="A0A067K3Y8"/>
<reference evidence="2 3" key="1">
    <citation type="journal article" date="2014" name="PLoS ONE">
        <title>Global Analysis of Gene Expression Profiles in Physic Nut (Jatropha curcas L.) Seedlings Exposed to Salt Stress.</title>
        <authorList>
            <person name="Zhang L."/>
            <person name="Zhang C."/>
            <person name="Wu P."/>
            <person name="Chen Y."/>
            <person name="Li M."/>
            <person name="Jiang H."/>
            <person name="Wu G."/>
        </authorList>
    </citation>
    <scope>NUCLEOTIDE SEQUENCE [LARGE SCALE GENOMIC DNA]</scope>
    <source>
        <strain evidence="3">cv. GZQX0401</strain>
        <tissue evidence="2">Young leaves</tissue>
    </source>
</reference>